<name>A0ABR9W924_9BACT</name>
<feature type="domain" description="TIR" evidence="1">
    <location>
        <begin position="6"/>
        <end position="138"/>
    </location>
</feature>
<dbReference type="Proteomes" id="UP000634134">
    <property type="component" value="Unassembled WGS sequence"/>
</dbReference>
<protein>
    <submittedName>
        <fullName evidence="2">Toll/interleukin-1 receptor domain-containing protein</fullName>
    </submittedName>
</protein>
<dbReference type="Gene3D" id="3.40.50.10140">
    <property type="entry name" value="Toll/interleukin-1 receptor homology (TIR) domain"/>
    <property type="match status" value="1"/>
</dbReference>
<organism evidence="2 3">
    <name type="scientific">Dyadobacter subterraneus</name>
    <dbReference type="NCBI Taxonomy" id="2773304"/>
    <lineage>
        <taxon>Bacteria</taxon>
        <taxon>Pseudomonadati</taxon>
        <taxon>Bacteroidota</taxon>
        <taxon>Cytophagia</taxon>
        <taxon>Cytophagales</taxon>
        <taxon>Spirosomataceae</taxon>
        <taxon>Dyadobacter</taxon>
    </lineage>
</organism>
<dbReference type="PROSITE" id="PS50104">
    <property type="entry name" value="TIR"/>
    <property type="match status" value="1"/>
</dbReference>
<comment type="caution">
    <text evidence="2">The sequence shown here is derived from an EMBL/GenBank/DDBJ whole genome shotgun (WGS) entry which is preliminary data.</text>
</comment>
<evidence type="ECO:0000313" key="3">
    <source>
        <dbReference type="Proteomes" id="UP000634134"/>
    </source>
</evidence>
<keyword evidence="3" id="KW-1185">Reference proteome</keyword>
<keyword evidence="2" id="KW-0675">Receptor</keyword>
<dbReference type="InterPro" id="IPR035897">
    <property type="entry name" value="Toll_tir_struct_dom_sf"/>
</dbReference>
<dbReference type="InterPro" id="IPR000157">
    <property type="entry name" value="TIR_dom"/>
</dbReference>
<dbReference type="Pfam" id="PF13676">
    <property type="entry name" value="TIR_2"/>
    <property type="match status" value="1"/>
</dbReference>
<proteinExistence type="predicted"/>
<reference evidence="3" key="1">
    <citation type="submission" date="2023-07" db="EMBL/GenBank/DDBJ databases">
        <title>Dyadobacter sp. nov 'subterranea' isolated from contaminted grondwater.</title>
        <authorList>
            <person name="Szabo I."/>
            <person name="Al-Omari J."/>
            <person name="Szerdahelyi S.G."/>
            <person name="Rado J."/>
        </authorList>
    </citation>
    <scope>NUCLEOTIDE SEQUENCE [LARGE SCALE GENOMIC DNA]</scope>
    <source>
        <strain evidence="3">UP-52</strain>
    </source>
</reference>
<sequence length="451" mass="51936">MTVNVNNPEIYISYSWEAESEKVIEQLNSICNLNGVKIVRDKTEIGFKGLISAFMKRLGKSGSVVLLLSDKYLKSENCMFELLEIVRHGNFYDRIFPIVLSSAKFYKPIDRIKYLSFWEKEIDALNNEMLTLKSQANLQGIRDSLDRYTKFRAMLAELTTVLSDMNNYTLQHHLDTDFAELLKIVLKEGADSGENNISSMEDTTPFFLLESKYETERGKIANEGVVQKITSKAYWEFCVRPMKDKKLNISDIKAAIERSSTGDGWNFPHIPGYNSEEELYRNGVDFLESVSDLGTRKEFWRMYKSGHFIDLWALPEDWYADSEMYSSLNKKVVSETVVNLHGSIVFFITDSISFLSKLFAVGFYKEDLKINLTLKNVLNRKLRVDGDRREPLHNPRITGEHQIVLEYTLSSADIVATHMDISKELIIMALEAFGFAGSEEDIRSEQRKRVR</sequence>
<gene>
    <name evidence="2" type="ORF">IEE83_08460</name>
</gene>
<evidence type="ECO:0000259" key="1">
    <source>
        <dbReference type="PROSITE" id="PS50104"/>
    </source>
</evidence>
<evidence type="ECO:0000313" key="2">
    <source>
        <dbReference type="EMBL" id="MBE9461913.1"/>
    </source>
</evidence>
<dbReference type="SUPFAM" id="SSF52200">
    <property type="entry name" value="Toll/Interleukin receptor TIR domain"/>
    <property type="match status" value="1"/>
</dbReference>
<accession>A0ABR9W924</accession>
<dbReference type="EMBL" id="JACYGY010000001">
    <property type="protein sequence ID" value="MBE9461913.1"/>
    <property type="molecule type" value="Genomic_DNA"/>
</dbReference>
<dbReference type="RefSeq" id="WP_194120156.1">
    <property type="nucleotide sequence ID" value="NZ_JACYGY010000001.1"/>
</dbReference>